<dbReference type="Proteomes" id="UP000830835">
    <property type="component" value="Unassembled WGS sequence"/>
</dbReference>
<dbReference type="RefSeq" id="WP_244349118.1">
    <property type="nucleotide sequence ID" value="NZ_JAFIRA010000004.1"/>
</dbReference>
<keyword evidence="4" id="KW-1185">Reference proteome</keyword>
<keyword evidence="1" id="KW-0535">Nitrogen fixation</keyword>
<dbReference type="Pfam" id="PF05082">
    <property type="entry name" value="Rop-like"/>
    <property type="match status" value="1"/>
</dbReference>
<reference evidence="3" key="1">
    <citation type="submission" date="2021-02" db="EMBL/GenBank/DDBJ databases">
        <title>The CRISPR/cas machinery reduction and long-range gene transfer in the hot spring cyanobacterium Synechococcus.</title>
        <authorList>
            <person name="Dvorak P."/>
            <person name="Jahodarova E."/>
            <person name="Hasler P."/>
            <person name="Poulickova A."/>
        </authorList>
    </citation>
    <scope>NUCLEOTIDE SEQUENCE</scope>
    <source>
        <strain evidence="3">Rupite</strain>
    </source>
</reference>
<evidence type="ECO:0000256" key="2">
    <source>
        <dbReference type="ARBA" id="ARBA00044954"/>
    </source>
</evidence>
<protein>
    <submittedName>
        <fullName evidence="3">Uncharacterized protein</fullName>
    </submittedName>
</protein>
<dbReference type="InterPro" id="IPR007774">
    <property type="entry name" value="Put_N_fixation"/>
</dbReference>
<gene>
    <name evidence="3" type="ORF">JX360_03145</name>
</gene>
<dbReference type="Gene3D" id="1.10.287.660">
    <property type="entry name" value="Helix hairpin bin"/>
    <property type="match status" value="1"/>
</dbReference>
<evidence type="ECO:0000313" key="3">
    <source>
        <dbReference type="EMBL" id="MCJ2541911.1"/>
    </source>
</evidence>
<name>A0ABT0C7Z4_THEVL</name>
<evidence type="ECO:0000256" key="1">
    <source>
        <dbReference type="ARBA" id="ARBA00023231"/>
    </source>
</evidence>
<dbReference type="EMBL" id="JAFIRA010000004">
    <property type="protein sequence ID" value="MCJ2541911.1"/>
    <property type="molecule type" value="Genomic_DNA"/>
</dbReference>
<evidence type="ECO:0000313" key="4">
    <source>
        <dbReference type="Proteomes" id="UP000830835"/>
    </source>
</evidence>
<organism evidence="3 4">
    <name type="scientific">Thermostichus vulcanus str. 'Rupite'</name>
    <dbReference type="NCBI Taxonomy" id="2813851"/>
    <lineage>
        <taxon>Bacteria</taxon>
        <taxon>Bacillati</taxon>
        <taxon>Cyanobacteriota</taxon>
        <taxon>Cyanophyceae</taxon>
        <taxon>Thermostichales</taxon>
        <taxon>Thermostichaceae</taxon>
        <taxon>Thermostichus</taxon>
    </lineage>
</organism>
<comment type="caution">
    <text evidence="3">The sequence shown here is derived from an EMBL/GenBank/DDBJ whole genome shotgun (WGS) entry which is preliminary data.</text>
</comment>
<accession>A0ABT0C7Z4</accession>
<sequence>MTRATNPLVDPSSPSFEELKHLSASEIQAQIKRLNSKAGQLKMDLHDLAEGLPTDFELLPDLAARTYDLFALLHTLKQHLKTLEISP</sequence>
<proteinExistence type="inferred from homology"/>
<dbReference type="InterPro" id="IPR029012">
    <property type="entry name" value="Helix_hairpin_bin_sf"/>
</dbReference>
<comment type="similarity">
    <text evidence="2">Belongs to the UPF0437 family.</text>
</comment>